<protein>
    <recommendedName>
        <fullName evidence="5">GTP cyclohydrolase 1</fullName>
        <ecNumber evidence="5">3.5.4.16</ecNumber>
    </recommendedName>
    <alternativeName>
        <fullName evidence="5">GTP cyclohydrolase I</fullName>
        <shortName evidence="5">GTP-CH-I</shortName>
    </alternativeName>
</protein>
<dbReference type="NCBIfam" id="TIGR00063">
    <property type="entry name" value="folE"/>
    <property type="match status" value="1"/>
</dbReference>
<dbReference type="PANTHER" id="PTHR11109">
    <property type="entry name" value="GTP CYCLOHYDROLASE I"/>
    <property type="match status" value="1"/>
</dbReference>
<evidence type="ECO:0000256" key="5">
    <source>
        <dbReference type="HAMAP-Rule" id="MF_00223"/>
    </source>
</evidence>
<dbReference type="Pfam" id="PF01227">
    <property type="entry name" value="GTP_cyclohydroI"/>
    <property type="match status" value="1"/>
</dbReference>
<dbReference type="HAMAP" id="MF_00223">
    <property type="entry name" value="FolE"/>
    <property type="match status" value="1"/>
</dbReference>
<gene>
    <name evidence="5 7" type="primary">folE</name>
    <name evidence="7" type="ORF">ENV67_01660</name>
</gene>
<dbReference type="GO" id="GO:0005737">
    <property type="term" value="C:cytoplasm"/>
    <property type="evidence" value="ECO:0007669"/>
    <property type="project" value="TreeGrafter"/>
</dbReference>
<dbReference type="GO" id="GO:0006729">
    <property type="term" value="P:tetrahydrobiopterin biosynthetic process"/>
    <property type="evidence" value="ECO:0007669"/>
    <property type="project" value="TreeGrafter"/>
</dbReference>
<reference evidence="7" key="1">
    <citation type="journal article" date="2020" name="mSystems">
        <title>Genome- and Community-Level Interaction Insights into Carbon Utilization and Element Cycling Functions of Hydrothermarchaeota in Hydrothermal Sediment.</title>
        <authorList>
            <person name="Zhou Z."/>
            <person name="Liu Y."/>
            <person name="Xu W."/>
            <person name="Pan J."/>
            <person name="Luo Z.H."/>
            <person name="Li M."/>
        </authorList>
    </citation>
    <scope>NUCLEOTIDE SEQUENCE [LARGE SCALE GENOMIC DNA]</scope>
    <source>
        <strain evidence="7">SpSt-780</strain>
    </source>
</reference>
<dbReference type="InterPro" id="IPR020602">
    <property type="entry name" value="GTP_CycHdrlase_I_dom"/>
</dbReference>
<comment type="catalytic activity">
    <reaction evidence="1 5">
        <text>GTP + H2O = 7,8-dihydroneopterin 3'-triphosphate + formate + H(+)</text>
        <dbReference type="Rhea" id="RHEA:17473"/>
        <dbReference type="ChEBI" id="CHEBI:15377"/>
        <dbReference type="ChEBI" id="CHEBI:15378"/>
        <dbReference type="ChEBI" id="CHEBI:15740"/>
        <dbReference type="ChEBI" id="CHEBI:37565"/>
        <dbReference type="ChEBI" id="CHEBI:58462"/>
        <dbReference type="EC" id="3.5.4.16"/>
    </reaction>
</comment>
<dbReference type="GO" id="GO:0008270">
    <property type="term" value="F:zinc ion binding"/>
    <property type="evidence" value="ECO:0007669"/>
    <property type="project" value="UniProtKB-UniRule"/>
</dbReference>
<dbReference type="GO" id="GO:0006730">
    <property type="term" value="P:one-carbon metabolic process"/>
    <property type="evidence" value="ECO:0007669"/>
    <property type="project" value="UniProtKB-UniRule"/>
</dbReference>
<dbReference type="AlphaFoldDB" id="A0A7C4U6E0"/>
<dbReference type="NCBIfam" id="NF006826">
    <property type="entry name" value="PRK09347.1-3"/>
    <property type="match status" value="1"/>
</dbReference>
<proteinExistence type="inferred from homology"/>
<evidence type="ECO:0000259" key="6">
    <source>
        <dbReference type="Pfam" id="PF01227"/>
    </source>
</evidence>
<keyword evidence="5" id="KW-0862">Zinc</keyword>
<comment type="subunit">
    <text evidence="5">Homopolymer.</text>
</comment>
<keyword evidence="5" id="KW-0547">Nucleotide-binding</keyword>
<dbReference type="InterPro" id="IPR043134">
    <property type="entry name" value="GTP-CH-I_N"/>
</dbReference>
<dbReference type="SUPFAM" id="SSF55620">
    <property type="entry name" value="Tetrahydrobiopterin biosynthesis enzymes-like"/>
    <property type="match status" value="1"/>
</dbReference>
<dbReference type="EC" id="3.5.4.16" evidence="5"/>
<comment type="similarity">
    <text evidence="5">Belongs to the GTP cyclohydrolase I family.</text>
</comment>
<keyword evidence="4 5" id="KW-0378">Hydrolase</keyword>
<dbReference type="FunFam" id="1.10.286.10:FF:000001">
    <property type="entry name" value="GTP cyclohydrolase 1"/>
    <property type="match status" value="1"/>
</dbReference>
<comment type="caution">
    <text evidence="7">The sequence shown here is derived from an EMBL/GenBank/DDBJ whole genome shotgun (WGS) entry which is preliminary data.</text>
</comment>
<dbReference type="InterPro" id="IPR043133">
    <property type="entry name" value="GTP-CH-I_C/QueF"/>
</dbReference>
<evidence type="ECO:0000256" key="1">
    <source>
        <dbReference type="ARBA" id="ARBA00001052"/>
    </source>
</evidence>
<keyword evidence="3 5" id="KW-0554">One-carbon metabolism</keyword>
<accession>A0A7C4U6E0</accession>
<feature type="binding site" evidence="5">
    <location>
        <position position="151"/>
    </location>
    <ligand>
        <name>Zn(2+)</name>
        <dbReference type="ChEBI" id="CHEBI:29105"/>
    </ligand>
</feature>
<dbReference type="GO" id="GO:0046654">
    <property type="term" value="P:tetrahydrofolate biosynthetic process"/>
    <property type="evidence" value="ECO:0007669"/>
    <property type="project" value="UniProtKB-UniRule"/>
</dbReference>
<evidence type="ECO:0000313" key="7">
    <source>
        <dbReference type="EMBL" id="HGW91233.1"/>
    </source>
</evidence>
<keyword evidence="5" id="KW-0479">Metal-binding</keyword>
<feature type="domain" description="GTP cyclohydrolase I" evidence="6">
    <location>
        <begin position="10"/>
        <end position="186"/>
    </location>
</feature>
<dbReference type="InterPro" id="IPR001474">
    <property type="entry name" value="GTP_CycHdrlase_I"/>
</dbReference>
<evidence type="ECO:0000256" key="4">
    <source>
        <dbReference type="ARBA" id="ARBA00022801"/>
    </source>
</evidence>
<evidence type="ECO:0000256" key="3">
    <source>
        <dbReference type="ARBA" id="ARBA00022563"/>
    </source>
</evidence>
<sequence length="192" mass="22141">MKKRIDIDKIERAIREIIIAIGEDPEREGLKDTPKRIANLYAELFKGLFYDAKKSIKIYKEEKYDEIIILKDIPFYSICEHHFLPFFGKVHIAYIPKDNKITGFSNIIEFIDITSRKPQIQERFTQEVADMMMDVLNPMGVLVIVEARQLCLEMQGLEKSGTITTTSAIRGAFKRESTRLEALNLIKGNGKN</sequence>
<comment type="pathway">
    <text evidence="2 5">Cofactor biosynthesis; 7,8-dihydroneopterin triphosphate biosynthesis; 7,8-dihydroneopterin triphosphate from GTP: step 1/1.</text>
</comment>
<dbReference type="InterPro" id="IPR018234">
    <property type="entry name" value="GTP_CycHdrlase_I_CS"/>
</dbReference>
<dbReference type="Gene3D" id="1.10.286.10">
    <property type="match status" value="1"/>
</dbReference>
<evidence type="ECO:0000256" key="2">
    <source>
        <dbReference type="ARBA" id="ARBA00005080"/>
    </source>
</evidence>
<dbReference type="UniPathway" id="UPA00848">
    <property type="reaction ID" value="UER00151"/>
</dbReference>
<feature type="binding site" evidence="5">
    <location>
        <position position="79"/>
    </location>
    <ligand>
        <name>Zn(2+)</name>
        <dbReference type="ChEBI" id="CHEBI:29105"/>
    </ligand>
</feature>
<keyword evidence="5" id="KW-0342">GTP-binding</keyword>
<feature type="binding site" evidence="5">
    <location>
        <position position="82"/>
    </location>
    <ligand>
        <name>Zn(2+)</name>
        <dbReference type="ChEBI" id="CHEBI:29105"/>
    </ligand>
</feature>
<dbReference type="EMBL" id="DTHG01000019">
    <property type="protein sequence ID" value="HGW91233.1"/>
    <property type="molecule type" value="Genomic_DNA"/>
</dbReference>
<dbReference type="FunFam" id="3.30.1130.10:FF:000001">
    <property type="entry name" value="GTP cyclohydrolase 1"/>
    <property type="match status" value="1"/>
</dbReference>
<dbReference type="PANTHER" id="PTHR11109:SF7">
    <property type="entry name" value="GTP CYCLOHYDROLASE 1"/>
    <property type="match status" value="1"/>
</dbReference>
<name>A0A7C4U6E0_UNCW3</name>
<dbReference type="NCBIfam" id="NF006825">
    <property type="entry name" value="PRK09347.1-2"/>
    <property type="match status" value="1"/>
</dbReference>
<dbReference type="Gene3D" id="3.30.1130.10">
    <property type="match status" value="1"/>
</dbReference>
<dbReference type="PROSITE" id="PS00859">
    <property type="entry name" value="GTP_CYCLOHYDROL_1_1"/>
    <property type="match status" value="1"/>
</dbReference>
<organism evidence="7">
    <name type="scientific">candidate division WOR-3 bacterium</name>
    <dbReference type="NCBI Taxonomy" id="2052148"/>
    <lineage>
        <taxon>Bacteria</taxon>
        <taxon>Bacteria division WOR-3</taxon>
    </lineage>
</organism>
<dbReference type="GO" id="GO:0003934">
    <property type="term" value="F:GTP cyclohydrolase I activity"/>
    <property type="evidence" value="ECO:0007669"/>
    <property type="project" value="UniProtKB-UniRule"/>
</dbReference>
<dbReference type="GO" id="GO:0005525">
    <property type="term" value="F:GTP binding"/>
    <property type="evidence" value="ECO:0007669"/>
    <property type="project" value="UniProtKB-KW"/>
</dbReference>